<evidence type="ECO:0000313" key="3">
    <source>
        <dbReference type="Proteomes" id="UP001454036"/>
    </source>
</evidence>
<organism evidence="2 3">
    <name type="scientific">Lithospermum erythrorhizon</name>
    <name type="common">Purple gromwell</name>
    <name type="synonym">Lithospermum officinale var. erythrorhizon</name>
    <dbReference type="NCBI Taxonomy" id="34254"/>
    <lineage>
        <taxon>Eukaryota</taxon>
        <taxon>Viridiplantae</taxon>
        <taxon>Streptophyta</taxon>
        <taxon>Embryophyta</taxon>
        <taxon>Tracheophyta</taxon>
        <taxon>Spermatophyta</taxon>
        <taxon>Magnoliopsida</taxon>
        <taxon>eudicotyledons</taxon>
        <taxon>Gunneridae</taxon>
        <taxon>Pentapetalae</taxon>
        <taxon>asterids</taxon>
        <taxon>lamiids</taxon>
        <taxon>Boraginales</taxon>
        <taxon>Boraginaceae</taxon>
        <taxon>Boraginoideae</taxon>
        <taxon>Lithospermeae</taxon>
        <taxon>Lithospermum</taxon>
    </lineage>
</organism>
<evidence type="ECO:0000313" key="2">
    <source>
        <dbReference type="EMBL" id="GAA0148205.1"/>
    </source>
</evidence>
<keyword evidence="3" id="KW-1185">Reference proteome</keyword>
<accession>A0AAV3PD26</accession>
<feature type="compositionally biased region" description="Gly residues" evidence="1">
    <location>
        <begin position="189"/>
        <end position="202"/>
    </location>
</feature>
<dbReference type="Proteomes" id="UP001454036">
    <property type="component" value="Unassembled WGS sequence"/>
</dbReference>
<proteinExistence type="predicted"/>
<feature type="region of interest" description="Disordered" evidence="1">
    <location>
        <begin position="159"/>
        <end position="202"/>
    </location>
</feature>
<dbReference type="AlphaFoldDB" id="A0AAV3PD26"/>
<comment type="caution">
    <text evidence="2">The sequence shown here is derived from an EMBL/GenBank/DDBJ whole genome shotgun (WGS) entry which is preliminary data.</text>
</comment>
<name>A0AAV3PD26_LITER</name>
<gene>
    <name evidence="2" type="ORF">LIER_07716</name>
</gene>
<sequence>MNYAMFNAKATTLPYGMLISHIMQKWNILASGPSLGKSVLGGRSSIRNQKMVCYNRRILCNWEIDEASPEDRVQIDLIRGIGSSSGNVIENVADKSDGDQIREVDVGGEDFVPRERLDTQEARQKKDRKYLMGIMKFLSCFGKGEGSNTAVQRYLVHSDSDPEGDEQQTVSGTPVGVEDYGFHHPSSGDGDGGMGLFPGGIP</sequence>
<reference evidence="2 3" key="1">
    <citation type="submission" date="2024-01" db="EMBL/GenBank/DDBJ databases">
        <title>The complete chloroplast genome sequence of Lithospermum erythrorhizon: insights into the phylogenetic relationship among Boraginaceae species and the maternal lineages of purple gromwells.</title>
        <authorList>
            <person name="Okada T."/>
            <person name="Watanabe K."/>
        </authorList>
    </citation>
    <scope>NUCLEOTIDE SEQUENCE [LARGE SCALE GENOMIC DNA]</scope>
</reference>
<dbReference type="EMBL" id="BAABME010001201">
    <property type="protein sequence ID" value="GAA0148205.1"/>
    <property type="molecule type" value="Genomic_DNA"/>
</dbReference>
<protein>
    <submittedName>
        <fullName evidence="2">Uncharacterized protein</fullName>
    </submittedName>
</protein>
<evidence type="ECO:0000256" key="1">
    <source>
        <dbReference type="SAM" id="MobiDB-lite"/>
    </source>
</evidence>